<gene>
    <name evidence="2" type="ORF">T10_3934</name>
</gene>
<evidence type="ECO:0000256" key="1">
    <source>
        <dbReference type="SAM" id="Coils"/>
    </source>
</evidence>
<dbReference type="OrthoDB" id="10385468at2759"/>
<dbReference type="AlphaFoldDB" id="A0A0V1MED4"/>
<evidence type="ECO:0000313" key="2">
    <source>
        <dbReference type="EMBL" id="KRZ70021.1"/>
    </source>
</evidence>
<sequence length="232" mass="26074">MLASKADVWTCSDMSGPVGQSGASIWNRGTGAGVDQSPDYSNVSFPLFTINIMDRSRDAELPDTVQPDESFALFRQITTGMIEFSEITADDVISELHSDEDDNCQLGTAKDIISELNSSEQLSGKISGSFSLAEPGNVITDRMMQFVQNGQEAKKEQLQEEEEEDEELTILNQMKAIDHLDEQNDSSQHFSLDEQCFMDVRDDVLQEFSDLCDDRFLSFIEEFEHKINEESE</sequence>
<dbReference type="Proteomes" id="UP000054843">
    <property type="component" value="Unassembled WGS sequence"/>
</dbReference>
<name>A0A0V1MED4_9BILA</name>
<feature type="coiled-coil region" evidence="1">
    <location>
        <begin position="144"/>
        <end position="171"/>
    </location>
</feature>
<keyword evidence="1" id="KW-0175">Coiled coil</keyword>
<dbReference type="EMBL" id="JYDO01000122">
    <property type="protein sequence ID" value="KRZ70021.1"/>
    <property type="molecule type" value="Genomic_DNA"/>
</dbReference>
<proteinExistence type="predicted"/>
<accession>A0A0V1MED4</accession>
<evidence type="ECO:0000313" key="3">
    <source>
        <dbReference type="Proteomes" id="UP000054843"/>
    </source>
</evidence>
<reference evidence="2 3" key="1">
    <citation type="submission" date="2015-01" db="EMBL/GenBank/DDBJ databases">
        <title>Evolution of Trichinella species and genotypes.</title>
        <authorList>
            <person name="Korhonen P.K."/>
            <person name="Edoardo P."/>
            <person name="Giuseppe L.R."/>
            <person name="Gasser R.B."/>
        </authorList>
    </citation>
    <scope>NUCLEOTIDE SEQUENCE [LARGE SCALE GENOMIC DNA]</scope>
    <source>
        <strain evidence="2">ISS1980</strain>
    </source>
</reference>
<keyword evidence="3" id="KW-1185">Reference proteome</keyword>
<comment type="caution">
    <text evidence="2">The sequence shown here is derived from an EMBL/GenBank/DDBJ whole genome shotgun (WGS) entry which is preliminary data.</text>
</comment>
<organism evidence="2 3">
    <name type="scientific">Trichinella papuae</name>
    <dbReference type="NCBI Taxonomy" id="268474"/>
    <lineage>
        <taxon>Eukaryota</taxon>
        <taxon>Metazoa</taxon>
        <taxon>Ecdysozoa</taxon>
        <taxon>Nematoda</taxon>
        <taxon>Enoplea</taxon>
        <taxon>Dorylaimia</taxon>
        <taxon>Trichinellida</taxon>
        <taxon>Trichinellidae</taxon>
        <taxon>Trichinella</taxon>
    </lineage>
</organism>
<protein>
    <submittedName>
        <fullName evidence="2">Uncharacterized protein</fullName>
    </submittedName>
</protein>